<keyword evidence="2" id="KW-1185">Reference proteome</keyword>
<comment type="caution">
    <text evidence="1">The sequence shown here is derived from an EMBL/GenBank/DDBJ whole genome shotgun (WGS) entry which is preliminary data.</text>
</comment>
<evidence type="ECO:0000313" key="1">
    <source>
        <dbReference type="EMBL" id="MEC5341473.1"/>
    </source>
</evidence>
<dbReference type="RefSeq" id="WP_327616651.1">
    <property type="nucleotide sequence ID" value="NZ_JAYWTM010000001.1"/>
</dbReference>
<evidence type="ECO:0008006" key="3">
    <source>
        <dbReference type="Google" id="ProtNLM"/>
    </source>
</evidence>
<reference evidence="1 2" key="1">
    <citation type="journal article" date="2017" name="Int. J. Syst. Evol. Microbiol.">
        <title>Brenneria populi subsp. brevivirga subsp. nov. isolated from symptomatic bark of Populus x euramericana canker, and description of Brenneria populi subsp. populi subsp. nov.</title>
        <authorList>
            <person name="Zheng M.H."/>
            <person name="Piao C.G."/>
            <person name="Xue H."/>
            <person name="Guo M.W."/>
            <person name="Li Y."/>
        </authorList>
    </citation>
    <scope>NUCLEOTIDE SEQUENCE [LARGE SCALE GENOMIC DNA]</scope>
    <source>
        <strain evidence="1 2">D9-5</strain>
    </source>
</reference>
<accession>A0ABU6JLP7</accession>
<organism evidence="1 2">
    <name type="scientific">Brenneria populi</name>
    <dbReference type="NCBI Taxonomy" id="1505588"/>
    <lineage>
        <taxon>Bacteria</taxon>
        <taxon>Pseudomonadati</taxon>
        <taxon>Pseudomonadota</taxon>
        <taxon>Gammaproteobacteria</taxon>
        <taxon>Enterobacterales</taxon>
        <taxon>Pectobacteriaceae</taxon>
        <taxon>Brenneria</taxon>
    </lineage>
</organism>
<dbReference type="InterPro" id="IPR054648">
    <property type="entry name" value="TudS-rel"/>
</dbReference>
<gene>
    <name evidence="1" type="ORF">VSX58_02440</name>
</gene>
<protein>
    <recommendedName>
        <fullName evidence="3">DUF523 domain-containing protein</fullName>
    </recommendedName>
</protein>
<proteinExistence type="predicted"/>
<dbReference type="EMBL" id="JAYWTM010000001">
    <property type="protein sequence ID" value="MEC5341473.1"/>
    <property type="molecule type" value="Genomic_DNA"/>
</dbReference>
<dbReference type="Proteomes" id="UP001309705">
    <property type="component" value="Unassembled WGS sequence"/>
</dbReference>
<evidence type="ECO:0000313" key="2">
    <source>
        <dbReference type="Proteomes" id="UP001309705"/>
    </source>
</evidence>
<sequence>MQRKKEIVIVSHCILNVNAKVFGIAKMPGSLTIVKDMLDDGIGIIQLPCPEMLFSGCKRWGMTREQYDTPIFIRHCSEILRPIVDQVIDYTACGYHMMGIIGMDGSPSCGVDTTSIGYTGGSFRCGAVSQSYSIISGSGVYMDRLRAMLMEENLPLPMVGLDEFDPQKLSWQNVKNALYNAPR</sequence>
<dbReference type="NCBIfam" id="NF045597">
    <property type="entry name" value="TudS_rel_CD3072"/>
    <property type="match status" value="1"/>
</dbReference>
<name>A0ABU6JLP7_9GAMM</name>